<proteinExistence type="predicted"/>
<feature type="transmembrane region" description="Helical" evidence="1">
    <location>
        <begin position="26"/>
        <end position="44"/>
    </location>
</feature>
<dbReference type="EMBL" id="BAABKN010000014">
    <property type="protein sequence ID" value="GAA4737250.1"/>
    <property type="molecule type" value="Genomic_DNA"/>
</dbReference>
<reference evidence="3" key="1">
    <citation type="journal article" date="2019" name="Int. J. Syst. Evol. Microbiol.">
        <title>The Global Catalogue of Microorganisms (GCM) 10K type strain sequencing project: providing services to taxonomists for standard genome sequencing and annotation.</title>
        <authorList>
            <consortium name="The Broad Institute Genomics Platform"/>
            <consortium name="The Broad Institute Genome Sequencing Center for Infectious Disease"/>
            <person name="Wu L."/>
            <person name="Ma J."/>
        </authorList>
    </citation>
    <scope>NUCLEOTIDE SEQUENCE [LARGE SCALE GENOMIC DNA]</scope>
    <source>
        <strain evidence="3">JCM 18532</strain>
    </source>
</reference>
<keyword evidence="1" id="KW-0812">Transmembrane</keyword>
<gene>
    <name evidence="2" type="ORF">GCM10023350_21530</name>
</gene>
<accession>A0ABP8YQW0</accession>
<keyword evidence="3" id="KW-1185">Reference proteome</keyword>
<evidence type="ECO:0000256" key="1">
    <source>
        <dbReference type="SAM" id="Phobius"/>
    </source>
</evidence>
<keyword evidence="1" id="KW-1133">Transmembrane helix</keyword>
<evidence type="ECO:0000313" key="2">
    <source>
        <dbReference type="EMBL" id="GAA4737250.1"/>
    </source>
</evidence>
<organism evidence="2 3">
    <name type="scientific">Nocardioides endophyticus</name>
    <dbReference type="NCBI Taxonomy" id="1353775"/>
    <lineage>
        <taxon>Bacteria</taxon>
        <taxon>Bacillati</taxon>
        <taxon>Actinomycetota</taxon>
        <taxon>Actinomycetes</taxon>
        <taxon>Propionibacteriales</taxon>
        <taxon>Nocardioidaceae</taxon>
        <taxon>Nocardioides</taxon>
    </lineage>
</organism>
<dbReference type="Proteomes" id="UP001499882">
    <property type="component" value="Unassembled WGS sequence"/>
</dbReference>
<name>A0ABP8YQW0_9ACTN</name>
<keyword evidence="1" id="KW-0472">Membrane</keyword>
<sequence>MFGMTTTHLSVLATDIDQLDLHLADGFQLAVKAIVALFLFGIALDTKIDDFRDVSPA</sequence>
<evidence type="ECO:0000313" key="3">
    <source>
        <dbReference type="Proteomes" id="UP001499882"/>
    </source>
</evidence>
<comment type="caution">
    <text evidence="2">The sequence shown here is derived from an EMBL/GenBank/DDBJ whole genome shotgun (WGS) entry which is preliminary data.</text>
</comment>
<protein>
    <submittedName>
        <fullName evidence="2">Uncharacterized protein</fullName>
    </submittedName>
</protein>